<dbReference type="SUPFAM" id="SSF56281">
    <property type="entry name" value="Metallo-hydrolase/oxidoreductase"/>
    <property type="match status" value="1"/>
</dbReference>
<dbReference type="SMART" id="SM01027">
    <property type="entry name" value="Beta-Casp"/>
    <property type="match status" value="1"/>
</dbReference>
<dbReference type="InterPro" id="IPR011108">
    <property type="entry name" value="RMMBL"/>
</dbReference>
<dbReference type="InterPro" id="IPR050698">
    <property type="entry name" value="MBL"/>
</dbReference>
<organism evidence="4 5">
    <name type="scientific">Ensifer oleiphilus</name>
    <dbReference type="NCBI Taxonomy" id="2742698"/>
    <lineage>
        <taxon>Bacteria</taxon>
        <taxon>Pseudomonadati</taxon>
        <taxon>Pseudomonadota</taxon>
        <taxon>Alphaproteobacteria</taxon>
        <taxon>Hyphomicrobiales</taxon>
        <taxon>Rhizobiaceae</taxon>
        <taxon>Sinorhizobium/Ensifer group</taxon>
        <taxon>Ensifer</taxon>
    </lineage>
</organism>
<keyword evidence="5" id="KW-1185">Reference proteome</keyword>
<dbReference type="Gene3D" id="3.40.50.10890">
    <property type="match status" value="1"/>
</dbReference>
<dbReference type="PANTHER" id="PTHR11203">
    <property type="entry name" value="CLEAVAGE AND POLYADENYLATION SPECIFICITY FACTOR FAMILY MEMBER"/>
    <property type="match status" value="1"/>
</dbReference>
<dbReference type="PANTHER" id="PTHR11203:SF37">
    <property type="entry name" value="INTEGRATOR COMPLEX SUBUNIT 11"/>
    <property type="match status" value="1"/>
</dbReference>
<name>A0A7Y6Q6F5_9HYPH</name>
<feature type="domain" description="Metallo-beta-lactamase" evidence="2">
    <location>
        <begin position="17"/>
        <end position="254"/>
    </location>
</feature>
<feature type="domain" description="Beta-Casp" evidence="3">
    <location>
        <begin position="259"/>
        <end position="379"/>
    </location>
</feature>
<reference evidence="4 5" key="1">
    <citation type="submission" date="2020-06" db="EMBL/GenBank/DDBJ databases">
        <authorList>
            <person name="Grouzdev D.S."/>
        </authorList>
    </citation>
    <scope>NUCLEOTIDE SEQUENCE [LARGE SCALE GENOMIC DNA]</scope>
    <source>
        <strain evidence="4 5">HO-A22</strain>
    </source>
</reference>
<dbReference type="Pfam" id="PF00753">
    <property type="entry name" value="Lactamase_B"/>
    <property type="match status" value="1"/>
</dbReference>
<sequence>MPREPTLHFHGAAGAVTGSCQLIETPQARILVDCGLFQGSKTEKELNYRRFPFEPETIDAVILTHAHIDHSGLLPKLSSMGYDGPIFATPATIDLCSVMLPDAAHIQESEVEHLNRRNQRRGKRTVTPIYTAGDAARAITLFRQVELGVWQRAAEGIRFRLWDAGHLLGSASVEMEIETGSSPLRLLFSGDIGPRHKLLQFEAEAPSNLDYVICESTYGAVDRTEISDEGRRQQLRDEVRAATHPEGALIIPSFAVERTQELLTDLMVLMHAGAVETCPILIDSPLATRASEVFSRHAVELENGDLLSKAMRAKNVRFTETVEQSKAIDFIKGFHIVIAASGMCEAGRIRHRLKNWLWREEGTVLLVGYQAAGTLGRILEDGASVVRIQGEEISVRARIRTLDICSGHADGRELAEWVRARLPIKRNVFLVHGEEVGLFGLRQRLATFLPEEQIVQPYLDSGFVLGQQGALEIKPALLPPRIDPTKAGRRDWHNDFQSLVLDLRDQLDRAAGDKARRTVLRQMRRALEAPDDDAGV</sequence>
<proteinExistence type="predicted"/>
<dbReference type="GO" id="GO:0016787">
    <property type="term" value="F:hydrolase activity"/>
    <property type="evidence" value="ECO:0007669"/>
    <property type="project" value="UniProtKB-KW"/>
</dbReference>
<protein>
    <submittedName>
        <fullName evidence="4">MBL fold metallo-hydrolase</fullName>
    </submittedName>
</protein>
<keyword evidence="1 4" id="KW-0378">Hydrolase</keyword>
<dbReference type="InterPro" id="IPR022712">
    <property type="entry name" value="Beta_Casp"/>
</dbReference>
<dbReference type="InterPro" id="IPR036866">
    <property type="entry name" value="RibonucZ/Hydroxyglut_hydro"/>
</dbReference>
<dbReference type="CDD" id="cd16295">
    <property type="entry name" value="TTHA0252-CPSF-like_MBL-fold"/>
    <property type="match status" value="1"/>
</dbReference>
<dbReference type="Pfam" id="PF10996">
    <property type="entry name" value="Beta-Casp"/>
    <property type="match status" value="1"/>
</dbReference>
<comment type="caution">
    <text evidence="4">The sequence shown here is derived from an EMBL/GenBank/DDBJ whole genome shotgun (WGS) entry which is preliminary data.</text>
</comment>
<dbReference type="Pfam" id="PF07521">
    <property type="entry name" value="RMMBL"/>
    <property type="match status" value="1"/>
</dbReference>
<dbReference type="Proteomes" id="UP000520198">
    <property type="component" value="Unassembled WGS sequence"/>
</dbReference>
<evidence type="ECO:0000259" key="2">
    <source>
        <dbReference type="SMART" id="SM00849"/>
    </source>
</evidence>
<dbReference type="RefSeq" id="WP_176353495.1">
    <property type="nucleotide sequence ID" value="NZ_JABWDU010000003.1"/>
</dbReference>
<dbReference type="EMBL" id="JABWDU010000003">
    <property type="protein sequence ID" value="NVD39949.1"/>
    <property type="molecule type" value="Genomic_DNA"/>
</dbReference>
<dbReference type="GO" id="GO:0004521">
    <property type="term" value="F:RNA endonuclease activity"/>
    <property type="evidence" value="ECO:0007669"/>
    <property type="project" value="TreeGrafter"/>
</dbReference>
<evidence type="ECO:0000259" key="3">
    <source>
        <dbReference type="SMART" id="SM01027"/>
    </source>
</evidence>
<dbReference type="SMART" id="SM00849">
    <property type="entry name" value="Lactamase_B"/>
    <property type="match status" value="1"/>
</dbReference>
<evidence type="ECO:0000313" key="4">
    <source>
        <dbReference type="EMBL" id="NVD39949.1"/>
    </source>
</evidence>
<dbReference type="Gene3D" id="3.60.15.10">
    <property type="entry name" value="Ribonuclease Z/Hydroxyacylglutathione hydrolase-like"/>
    <property type="match status" value="1"/>
</dbReference>
<gene>
    <name evidence="4" type="ORF">HT585_13865</name>
</gene>
<accession>A0A7Y6Q6F5</accession>
<dbReference type="AlphaFoldDB" id="A0A7Y6Q6F5"/>
<dbReference type="InterPro" id="IPR001279">
    <property type="entry name" value="Metallo-B-lactamas"/>
</dbReference>
<evidence type="ECO:0000313" key="5">
    <source>
        <dbReference type="Proteomes" id="UP000520198"/>
    </source>
</evidence>
<dbReference type="PROSITE" id="PS51257">
    <property type="entry name" value="PROKAR_LIPOPROTEIN"/>
    <property type="match status" value="1"/>
</dbReference>
<evidence type="ECO:0000256" key="1">
    <source>
        <dbReference type="ARBA" id="ARBA00022801"/>
    </source>
</evidence>